<protein>
    <submittedName>
        <fullName evidence="2">Uncharacterized protein</fullName>
    </submittedName>
</protein>
<gene>
    <name evidence="2" type="ORF">RRG08_044864</name>
</gene>
<feature type="compositionally biased region" description="Basic and acidic residues" evidence="1">
    <location>
        <begin position="790"/>
        <end position="800"/>
    </location>
</feature>
<dbReference type="AlphaFoldDB" id="A0AAE1A3X6"/>
<feature type="region of interest" description="Disordered" evidence="1">
    <location>
        <begin position="751"/>
        <end position="800"/>
    </location>
</feature>
<reference evidence="2" key="1">
    <citation type="journal article" date="2023" name="G3 (Bethesda)">
        <title>A reference genome for the long-term kleptoplast-retaining sea slug Elysia crispata morphotype clarki.</title>
        <authorList>
            <person name="Eastman K.E."/>
            <person name="Pendleton A.L."/>
            <person name="Shaikh M.A."/>
            <person name="Suttiyut T."/>
            <person name="Ogas R."/>
            <person name="Tomko P."/>
            <person name="Gavelis G."/>
            <person name="Widhalm J.R."/>
            <person name="Wisecaver J.H."/>
        </authorList>
    </citation>
    <scope>NUCLEOTIDE SEQUENCE</scope>
    <source>
        <strain evidence="2">ECLA1</strain>
    </source>
</reference>
<keyword evidence="3" id="KW-1185">Reference proteome</keyword>
<proteinExistence type="predicted"/>
<sequence length="1023" mass="111663">MPARLKPQISTQQEELLWERKILSLQCSSGLIQAVIFYLIKSCGVFQGKDLRQLKTEHVNFGEDSVGNYVTIDFTSVMCSGKVVRHYDDPNNPRSLYKLLKTYISHLANEGAFLVRPISSIKDYICYSPWPLGVSIIEHMVQTLMEEAGQGSRYGNISASLLALDVLKSYGAGRHCLATWVDCFVGAALSYRVKVLNGKIPDCSPINCRDLNAEAGLIMSHLLDPPYPSGPSAMQDETKATVEESEAQNSELINSNVISSETSSPREQSSSKSKPSVNRERFRVLKRGGVGLAQVRRIATGQGLNLHKKQARFVRLKSRDSQKVSSGTDQMVSSAAKSLKTAKVKTEPRLPDGVPVVEIDVAGSDCQVNAENSDHTCEDNGNEETENFSSVNGKRNVKAVEDDSNSSVSKVAKIEQHFQELEASICDNLETFEDGSEQREDTTLDISGELVEECQGIEAPKRYSGSPNPVNSLVKPNDDAVTSEKSCKMRSSQNVQEVHSSQKEEHLSLVSGLEQWLDRLKQRVNTGSDADMNGLLLQATSQLKVIADKVMAGKDENETEPGINHPVVNKNKVKSTVNTSDQSVKAQLIKQLGTVQHHRLFPHQERSVQEDLSSDTLISTSQYSDKQLERSNIDVDNLKTQDKQKPDTVDLDQDQSSGSVDSLASLVDDGLPIDDLSPPVLSPQPPTQVEGEPSSFLFNNLSPRKDEQDHDDSLVPCDRDNPHFSDISPTPKTSVPDLIKFLETANVQMQSLLSPPHGGNATRKSDGDRIMDSISEHSSGFTLTQSSSAKSKEKTLEMQPKRTGLKATHALNKLVSSPSKEKQPITSQLSQERPEVPSQGSSWPLLRSVLEEALLPPTSVLRKDHCPSLSGKLTSNSSSNTCIAPGPNSSYSNMSCVPVTQASSPVLAAQSGMYTFQSDHKVGAAFQSLTVVSGDKRSEVFTFPDLPLDKVIPTDCSVRGQTSGGSSAAQALRRERSELCLGDYLPRGAVVPASSIKVLTQQGTNGLEVVLRFDFSNKDRSNV</sequence>
<evidence type="ECO:0000256" key="1">
    <source>
        <dbReference type="SAM" id="MobiDB-lite"/>
    </source>
</evidence>
<dbReference type="InterPro" id="IPR052787">
    <property type="entry name" value="MAVS"/>
</dbReference>
<evidence type="ECO:0000313" key="3">
    <source>
        <dbReference type="Proteomes" id="UP001283361"/>
    </source>
</evidence>
<evidence type="ECO:0000313" key="2">
    <source>
        <dbReference type="EMBL" id="KAK3780640.1"/>
    </source>
</evidence>
<feature type="compositionally biased region" description="Polar residues" evidence="1">
    <location>
        <begin position="814"/>
        <end position="831"/>
    </location>
</feature>
<feature type="region of interest" description="Disordered" evidence="1">
    <location>
        <begin position="458"/>
        <end position="478"/>
    </location>
</feature>
<feature type="compositionally biased region" description="Basic and acidic residues" evidence="1">
    <location>
        <begin position="703"/>
        <end position="713"/>
    </location>
</feature>
<name>A0AAE1A3X6_9GAST</name>
<feature type="region of interest" description="Disordered" evidence="1">
    <location>
        <begin position="639"/>
        <end position="713"/>
    </location>
</feature>
<dbReference type="PANTHER" id="PTHR21446">
    <property type="entry name" value="DUF3504 DOMAIN-CONTAINING PROTEIN"/>
    <property type="match status" value="1"/>
</dbReference>
<feature type="compositionally biased region" description="Low complexity" evidence="1">
    <location>
        <begin position="259"/>
        <end position="276"/>
    </location>
</feature>
<feature type="region of interest" description="Disordered" evidence="1">
    <location>
        <begin position="228"/>
        <end position="282"/>
    </location>
</feature>
<feature type="compositionally biased region" description="Basic and acidic residues" evidence="1">
    <location>
        <begin position="763"/>
        <end position="775"/>
    </location>
</feature>
<accession>A0AAE1A3X6</accession>
<organism evidence="2 3">
    <name type="scientific">Elysia crispata</name>
    <name type="common">lettuce slug</name>
    <dbReference type="NCBI Taxonomy" id="231223"/>
    <lineage>
        <taxon>Eukaryota</taxon>
        <taxon>Metazoa</taxon>
        <taxon>Spiralia</taxon>
        <taxon>Lophotrochozoa</taxon>
        <taxon>Mollusca</taxon>
        <taxon>Gastropoda</taxon>
        <taxon>Heterobranchia</taxon>
        <taxon>Euthyneura</taxon>
        <taxon>Panpulmonata</taxon>
        <taxon>Sacoglossa</taxon>
        <taxon>Placobranchoidea</taxon>
        <taxon>Plakobranchidae</taxon>
        <taxon>Elysia</taxon>
    </lineage>
</organism>
<feature type="compositionally biased region" description="Basic and acidic residues" evidence="1">
    <location>
        <begin position="639"/>
        <end position="648"/>
    </location>
</feature>
<dbReference type="Proteomes" id="UP001283361">
    <property type="component" value="Unassembled WGS sequence"/>
</dbReference>
<feature type="region of interest" description="Disordered" evidence="1">
    <location>
        <begin position="814"/>
        <end position="841"/>
    </location>
</feature>
<dbReference type="EMBL" id="JAWDGP010002698">
    <property type="protein sequence ID" value="KAK3780640.1"/>
    <property type="molecule type" value="Genomic_DNA"/>
</dbReference>
<dbReference type="PANTHER" id="PTHR21446:SF12">
    <property type="entry name" value="POTASSIUM CHANNEL TETRAMERIZATION DOMAIN CONTAINING 1"/>
    <property type="match status" value="1"/>
</dbReference>
<feature type="region of interest" description="Disordered" evidence="1">
    <location>
        <begin position="370"/>
        <end position="394"/>
    </location>
</feature>
<feature type="compositionally biased region" description="Polar residues" evidence="1">
    <location>
        <begin position="776"/>
        <end position="789"/>
    </location>
</feature>
<feature type="compositionally biased region" description="Polar residues" evidence="1">
    <location>
        <begin position="247"/>
        <end position="258"/>
    </location>
</feature>
<comment type="caution">
    <text evidence="2">The sequence shown here is derived from an EMBL/GenBank/DDBJ whole genome shotgun (WGS) entry which is preliminary data.</text>
</comment>